<reference evidence="1 2" key="1">
    <citation type="submission" date="2019-07" db="EMBL/GenBank/DDBJ databases">
        <title>Whole genome shotgun sequence of Gluconobacter kanchanaburiensis NBRC 103587.</title>
        <authorList>
            <person name="Hosoyama A."/>
            <person name="Uohara A."/>
            <person name="Ohji S."/>
            <person name="Ichikawa N."/>
        </authorList>
    </citation>
    <scope>NUCLEOTIDE SEQUENCE [LARGE SCALE GENOMIC DNA]</scope>
    <source>
        <strain evidence="1 2">NBRC 103587</strain>
    </source>
</reference>
<evidence type="ECO:0000313" key="1">
    <source>
        <dbReference type="EMBL" id="GEK96813.1"/>
    </source>
</evidence>
<gene>
    <name evidence="1" type="ORF">GKA01_20100</name>
</gene>
<dbReference type="AlphaFoldDB" id="A0A511BB11"/>
<evidence type="ECO:0000313" key="2">
    <source>
        <dbReference type="Proteomes" id="UP000321079"/>
    </source>
</evidence>
<protein>
    <submittedName>
        <fullName evidence="1">Uncharacterized protein</fullName>
    </submittedName>
</protein>
<comment type="caution">
    <text evidence="1">The sequence shown here is derived from an EMBL/GenBank/DDBJ whole genome shotgun (WGS) entry which is preliminary data.</text>
</comment>
<proteinExistence type="predicted"/>
<dbReference type="RefSeq" id="WP_264789655.1">
    <property type="nucleotide sequence ID" value="NZ_BARK01000030.1"/>
</dbReference>
<dbReference type="Proteomes" id="UP000321079">
    <property type="component" value="Unassembled WGS sequence"/>
</dbReference>
<accession>A0A511BB11</accession>
<name>A0A511BB11_9PROT</name>
<dbReference type="EMBL" id="BJVA01000012">
    <property type="protein sequence ID" value="GEK96813.1"/>
    <property type="molecule type" value="Genomic_DNA"/>
</dbReference>
<sequence>MSLSDEDGPAFGVLKIRQKTKGTVMEWAAVVGQTVLFNGGYTMK</sequence>
<organism evidence="1 2">
    <name type="scientific">Gluconobacter kanchanaburiensis NBRC 103587</name>
    <dbReference type="NCBI Taxonomy" id="1307948"/>
    <lineage>
        <taxon>Bacteria</taxon>
        <taxon>Pseudomonadati</taxon>
        <taxon>Pseudomonadota</taxon>
        <taxon>Alphaproteobacteria</taxon>
        <taxon>Acetobacterales</taxon>
        <taxon>Acetobacteraceae</taxon>
        <taxon>Gluconobacter</taxon>
    </lineage>
</organism>
<keyword evidence="2" id="KW-1185">Reference proteome</keyword>